<dbReference type="Proteomes" id="UP001556367">
    <property type="component" value="Unassembled WGS sequence"/>
</dbReference>
<evidence type="ECO:0000256" key="1">
    <source>
        <dbReference type="SAM" id="MobiDB-lite"/>
    </source>
</evidence>
<dbReference type="EMBL" id="JASNQZ010000012">
    <property type="protein sequence ID" value="KAL0950203.1"/>
    <property type="molecule type" value="Genomic_DNA"/>
</dbReference>
<dbReference type="SUPFAM" id="SSF52058">
    <property type="entry name" value="L domain-like"/>
    <property type="match status" value="1"/>
</dbReference>
<protein>
    <recommendedName>
        <fullName evidence="4">F-box domain-containing protein</fullName>
    </recommendedName>
</protein>
<comment type="caution">
    <text evidence="2">The sequence shown here is derived from an EMBL/GenBank/DDBJ whole genome shotgun (WGS) entry which is preliminary data.</text>
</comment>
<feature type="region of interest" description="Disordered" evidence="1">
    <location>
        <begin position="1"/>
        <end position="23"/>
    </location>
</feature>
<reference evidence="3" key="1">
    <citation type="submission" date="2024-06" db="EMBL/GenBank/DDBJ databases">
        <title>Multi-omics analyses provide insights into the biosynthesis of the anticancer antibiotic pleurotin in Hohenbuehelia grisea.</title>
        <authorList>
            <person name="Weaver J.A."/>
            <person name="Alberti F."/>
        </authorList>
    </citation>
    <scope>NUCLEOTIDE SEQUENCE [LARGE SCALE GENOMIC DNA]</scope>
    <source>
        <strain evidence="3">T-177</strain>
    </source>
</reference>
<feature type="compositionally biased region" description="Polar residues" evidence="1">
    <location>
        <begin position="1"/>
        <end position="15"/>
    </location>
</feature>
<gene>
    <name evidence="2" type="ORF">HGRIS_010195</name>
</gene>
<organism evidence="2 3">
    <name type="scientific">Hohenbuehelia grisea</name>
    <dbReference type="NCBI Taxonomy" id="104357"/>
    <lineage>
        <taxon>Eukaryota</taxon>
        <taxon>Fungi</taxon>
        <taxon>Dikarya</taxon>
        <taxon>Basidiomycota</taxon>
        <taxon>Agaricomycotina</taxon>
        <taxon>Agaricomycetes</taxon>
        <taxon>Agaricomycetidae</taxon>
        <taxon>Agaricales</taxon>
        <taxon>Pleurotineae</taxon>
        <taxon>Pleurotaceae</taxon>
        <taxon>Hohenbuehelia</taxon>
    </lineage>
</organism>
<sequence>MSTSHGPETTGTQHDPPSRPELLNGSNNLATIADLPTELLLVIFNLVYRDHRCLPFWIEDFDEFDIHEPAGSSWANTDVRAPILFPYCLASVCRRWVRVLSRIPQYWTRLVVHVDEDYAPADLASQAAWSQDLPFELTLQRRIVSPREVDHNEGRRVLTSMAGLMPHIHRCTMLHISVTRSSSLPSLDKHFSGAAELLEDMTFSYIEDDGALPVGWPRPASPAVFPQLDRLSIDAANFMSMALNPRACYPKLASLTMVDFSSTNNHGVSFPLPIFLDTLSQFPMLQALKIADIDFTPLNGFRSRVNLHRMQSVTLTRISEDAICGILPTLSEASMDILEISQCQLPSVVDFDIPSSYYLTLEQIENITDPEQFVLTFVEPIVRGSLHVVGCPGVASVVCRKLGERMSGPTGVIFFEELLELSFVDSPGVDHAVLKASLTQREQWYAQTMDDWRIDSFTSVRSAPAISSNDLDWLKSHLGYVHWEALAS</sequence>
<evidence type="ECO:0008006" key="4">
    <source>
        <dbReference type="Google" id="ProtNLM"/>
    </source>
</evidence>
<evidence type="ECO:0000313" key="3">
    <source>
        <dbReference type="Proteomes" id="UP001556367"/>
    </source>
</evidence>
<keyword evidence="3" id="KW-1185">Reference proteome</keyword>
<evidence type="ECO:0000313" key="2">
    <source>
        <dbReference type="EMBL" id="KAL0950203.1"/>
    </source>
</evidence>
<dbReference type="Gene3D" id="3.80.10.10">
    <property type="entry name" value="Ribonuclease Inhibitor"/>
    <property type="match status" value="1"/>
</dbReference>
<name>A0ABR3J3X6_9AGAR</name>
<proteinExistence type="predicted"/>
<accession>A0ABR3J3X6</accession>
<dbReference type="InterPro" id="IPR032675">
    <property type="entry name" value="LRR_dom_sf"/>
</dbReference>